<evidence type="ECO:0008006" key="3">
    <source>
        <dbReference type="Google" id="ProtNLM"/>
    </source>
</evidence>
<protein>
    <recommendedName>
        <fullName evidence="3">ANTAR domain-containing protein</fullName>
    </recommendedName>
</protein>
<evidence type="ECO:0000313" key="2">
    <source>
        <dbReference type="Proteomes" id="UP000470470"/>
    </source>
</evidence>
<comment type="caution">
    <text evidence="1">The sequence shown here is derived from an EMBL/GenBank/DDBJ whole genome shotgun (WGS) entry which is preliminary data.</text>
</comment>
<proteinExistence type="predicted"/>
<dbReference type="SUPFAM" id="SSF55781">
    <property type="entry name" value="GAF domain-like"/>
    <property type="match status" value="1"/>
</dbReference>
<dbReference type="EMBL" id="JAAGWK010000026">
    <property type="protein sequence ID" value="NEL55879.1"/>
    <property type="molecule type" value="Genomic_DNA"/>
</dbReference>
<keyword evidence="2" id="KW-1185">Reference proteome</keyword>
<reference evidence="1 2" key="1">
    <citation type="submission" date="2020-02" db="EMBL/GenBank/DDBJ databases">
        <title>The whole genome sequence of CPCC 205119.</title>
        <authorList>
            <person name="Jiang Z."/>
        </authorList>
    </citation>
    <scope>NUCLEOTIDE SEQUENCE [LARGE SCALE GENOMIC DNA]</scope>
    <source>
        <strain evidence="1 2">CPCC 205119</strain>
    </source>
</reference>
<evidence type="ECO:0000313" key="1">
    <source>
        <dbReference type="EMBL" id="NEL55879.1"/>
    </source>
</evidence>
<organism evidence="1 2">
    <name type="scientific">Goekera deserti</name>
    <dbReference type="NCBI Taxonomy" id="2497753"/>
    <lineage>
        <taxon>Bacteria</taxon>
        <taxon>Bacillati</taxon>
        <taxon>Actinomycetota</taxon>
        <taxon>Actinomycetes</taxon>
        <taxon>Geodermatophilales</taxon>
        <taxon>Geodermatophilaceae</taxon>
        <taxon>Goekera</taxon>
    </lineage>
</organism>
<sequence>MGERFTRALSTAVPGELTEPELLPSRLARACVATLDVDAAGLGVHSDPGLRIPIGSSDPAATHAERLQFSLGVGPSAEARSAGTVLTFDADDLARNWPSLFASLSTDTPFQEIMSVPLQGPLAGVVVLDLYVREAGGLARVDAHAVDVVARVMTQELVRAALFSEALTGGPGWMEGEDVRRRSQVWQAMGMITMVTDLDSADALAALRGRAFALGRLVDDLSADIVTGVLDPGSLLV</sequence>
<dbReference type="Proteomes" id="UP000470470">
    <property type="component" value="Unassembled WGS sequence"/>
</dbReference>
<accession>A0A7K3WIY2</accession>
<dbReference type="AlphaFoldDB" id="A0A7K3WIY2"/>
<name>A0A7K3WIY2_9ACTN</name>
<gene>
    <name evidence="1" type="ORF">G1H19_18025</name>
</gene>